<evidence type="ECO:0000256" key="1">
    <source>
        <dbReference type="SAM" id="SignalP"/>
    </source>
</evidence>
<dbReference type="PATRIC" id="fig|1194972.3.peg.793"/>
<keyword evidence="1" id="KW-0732">Signal</keyword>
<protein>
    <submittedName>
        <fullName evidence="2">Oxidoreductase molybdopterin binding subunit</fullName>
    </submittedName>
</protein>
<dbReference type="Proteomes" id="UP000006072">
    <property type="component" value="Unassembled WGS sequence"/>
</dbReference>
<dbReference type="InterPro" id="IPR036374">
    <property type="entry name" value="OxRdtase_Mopterin-bd_sf"/>
</dbReference>
<dbReference type="RefSeq" id="WP_003929978.1">
    <property type="nucleotide sequence ID" value="NZ_JH814688.1"/>
</dbReference>
<dbReference type="EMBL" id="ALQA01000005">
    <property type="protein sequence ID" value="EJZ12055.1"/>
    <property type="molecule type" value="Genomic_DNA"/>
</dbReference>
<sequence>MSTILGRRYLLLTVTALLTVAACVCPGARADHPSVPTHAPVVVSGDVDVPRNWALEELRDLPGRTETVTFQTHAGPRTHTYTGCLLDSVLAAAKPHGRAGQTNPLLPVAVVVTGADGYTATLSWAETAPTVSPKPAMLAFSEDTRVLDRPRLVVPADLVGARYVTDVVALRVVNLAA</sequence>
<feature type="chain" id="PRO_5003839197" evidence="1">
    <location>
        <begin position="31"/>
        <end position="177"/>
    </location>
</feature>
<dbReference type="SUPFAM" id="SSF56524">
    <property type="entry name" value="Oxidoreductase molybdopterin-binding domain"/>
    <property type="match status" value="1"/>
</dbReference>
<dbReference type="HOGENOM" id="CLU_118511_1_0_11"/>
<evidence type="ECO:0000313" key="2">
    <source>
        <dbReference type="EMBL" id="EJZ12055.1"/>
    </source>
</evidence>
<name>K0V3R1_MYCVA</name>
<proteinExistence type="predicted"/>
<dbReference type="AlphaFoldDB" id="K0V3R1"/>
<accession>K0V3R1</accession>
<feature type="signal peptide" evidence="1">
    <location>
        <begin position="1"/>
        <end position="30"/>
    </location>
</feature>
<reference evidence="2 3" key="1">
    <citation type="journal article" date="2012" name="J. Bacteriol.">
        <title>Complete Genome Sequence of Mycobacterium vaccae Type Strain ATCC 25954.</title>
        <authorList>
            <person name="Ho Y.S."/>
            <person name="Adroub S.A."/>
            <person name="Abadi M."/>
            <person name="Al Alwan B."/>
            <person name="Alkhateeb R."/>
            <person name="Gao G."/>
            <person name="Ragab A."/>
            <person name="Ali S."/>
            <person name="van Soolingen D."/>
            <person name="Bitter W."/>
            <person name="Pain A."/>
            <person name="Abdallah A.M."/>
        </authorList>
    </citation>
    <scope>NUCLEOTIDE SEQUENCE [LARGE SCALE GENOMIC DNA]</scope>
    <source>
        <strain evidence="2 3">ATCC 25954</strain>
    </source>
</reference>
<dbReference type="eggNOG" id="COG2041">
    <property type="taxonomic scope" value="Bacteria"/>
</dbReference>
<dbReference type="PROSITE" id="PS51257">
    <property type="entry name" value="PROKAR_LIPOPROTEIN"/>
    <property type="match status" value="1"/>
</dbReference>
<evidence type="ECO:0000313" key="3">
    <source>
        <dbReference type="Proteomes" id="UP000006072"/>
    </source>
</evidence>
<comment type="caution">
    <text evidence="2">The sequence shown here is derived from an EMBL/GenBank/DDBJ whole genome shotgun (WGS) entry which is preliminary data.</text>
</comment>
<dbReference type="Gene3D" id="3.90.420.10">
    <property type="entry name" value="Oxidoreductase, molybdopterin-binding domain"/>
    <property type="match status" value="1"/>
</dbReference>
<organism evidence="2 3">
    <name type="scientific">Mycolicibacterium vaccae ATCC 25954</name>
    <dbReference type="NCBI Taxonomy" id="1194972"/>
    <lineage>
        <taxon>Bacteria</taxon>
        <taxon>Bacillati</taxon>
        <taxon>Actinomycetota</taxon>
        <taxon>Actinomycetes</taxon>
        <taxon>Mycobacteriales</taxon>
        <taxon>Mycobacteriaceae</taxon>
        <taxon>Mycolicibacterium</taxon>
    </lineage>
</organism>
<gene>
    <name evidence="2" type="ORF">MVAC_03926</name>
</gene>
<keyword evidence="3" id="KW-1185">Reference proteome</keyword>